<organism evidence="1 2">
    <name type="scientific">Lacrimispora xylanolytica</name>
    <dbReference type="NCBI Taxonomy" id="29375"/>
    <lineage>
        <taxon>Bacteria</taxon>
        <taxon>Bacillati</taxon>
        <taxon>Bacillota</taxon>
        <taxon>Clostridia</taxon>
        <taxon>Lachnospirales</taxon>
        <taxon>Lachnospiraceae</taxon>
        <taxon>Lacrimispora</taxon>
    </lineage>
</organism>
<sequence length="119" mass="12952">MDHEILKFVTEKSQELMNAPSCSSEAKAAARTWLDSVGTDQEAVETKKYMDELETCIMPIHSLIGFAESDKGTEILGADFAKKILGHAKEIEAAGAKYCDCPACAAAETILQKKNDILK</sequence>
<dbReference type="RefSeq" id="WP_268114574.1">
    <property type="nucleotide sequence ID" value="NZ_CP113524.1"/>
</dbReference>
<dbReference type="EMBL" id="CP113524">
    <property type="protein sequence ID" value="WAJ22945.1"/>
    <property type="molecule type" value="Genomic_DNA"/>
</dbReference>
<accession>A0ABY7A9C4</accession>
<reference evidence="1" key="1">
    <citation type="submission" date="2022-11" db="EMBL/GenBank/DDBJ databases">
        <title>Lacrimispora xylanolytica sy1, complete genome.</title>
        <authorList>
            <person name="Choi S."/>
        </authorList>
    </citation>
    <scope>NUCLEOTIDE SEQUENCE</scope>
    <source>
        <strain evidence="1">Sy1</strain>
    </source>
</reference>
<evidence type="ECO:0000313" key="2">
    <source>
        <dbReference type="Proteomes" id="UP001163115"/>
    </source>
</evidence>
<gene>
    <name evidence="1" type="ORF">OW255_15425</name>
</gene>
<dbReference type="Proteomes" id="UP001163115">
    <property type="component" value="Chromosome"/>
</dbReference>
<keyword evidence="2" id="KW-1185">Reference proteome</keyword>
<proteinExistence type="predicted"/>
<name>A0ABY7A9C4_9FIRM</name>
<evidence type="ECO:0000313" key="1">
    <source>
        <dbReference type="EMBL" id="WAJ22945.1"/>
    </source>
</evidence>
<protein>
    <submittedName>
        <fullName evidence="1">Molecular chaperone Hsp90</fullName>
    </submittedName>
</protein>